<comment type="caution">
    <text evidence="2">The sequence shown here is derived from an EMBL/GenBank/DDBJ whole genome shotgun (WGS) entry which is preliminary data.</text>
</comment>
<dbReference type="AlphaFoldDB" id="A0A4Z1K0S1"/>
<dbReference type="CDD" id="cd18186">
    <property type="entry name" value="BTB_POZ_ZBTB_KLHL-like"/>
    <property type="match status" value="1"/>
</dbReference>
<dbReference type="Gene3D" id="3.30.710.10">
    <property type="entry name" value="Potassium Channel Kv1.1, Chain A"/>
    <property type="match status" value="1"/>
</dbReference>
<evidence type="ECO:0000313" key="3">
    <source>
        <dbReference type="Proteomes" id="UP000297229"/>
    </source>
</evidence>
<dbReference type="SUPFAM" id="SSF54695">
    <property type="entry name" value="POZ domain"/>
    <property type="match status" value="1"/>
</dbReference>
<reference evidence="2 3" key="1">
    <citation type="submission" date="2017-12" db="EMBL/GenBank/DDBJ databases">
        <title>Comparative genomics of Botrytis spp.</title>
        <authorList>
            <person name="Valero-Jimenez C.A."/>
            <person name="Tapia P."/>
            <person name="Veloso J."/>
            <person name="Silva-Moreno E."/>
            <person name="Staats M."/>
            <person name="Valdes J.H."/>
            <person name="Van Kan J.A.L."/>
        </authorList>
    </citation>
    <scope>NUCLEOTIDE SEQUENCE [LARGE SCALE GENOMIC DNA]</scope>
    <source>
        <strain evidence="2 3">Be9601</strain>
    </source>
</reference>
<dbReference type="Proteomes" id="UP000297229">
    <property type="component" value="Unassembled WGS sequence"/>
</dbReference>
<protein>
    <recommendedName>
        <fullName evidence="1">BTB domain-containing protein</fullName>
    </recommendedName>
</protein>
<dbReference type="InterPro" id="IPR000210">
    <property type="entry name" value="BTB/POZ_dom"/>
</dbReference>
<dbReference type="SMART" id="SM00225">
    <property type="entry name" value="BTB"/>
    <property type="match status" value="1"/>
</dbReference>
<dbReference type="InterPro" id="IPR011333">
    <property type="entry name" value="SKP1/BTB/POZ_sf"/>
</dbReference>
<evidence type="ECO:0000259" key="1">
    <source>
        <dbReference type="PROSITE" id="PS50097"/>
    </source>
</evidence>
<gene>
    <name evidence="2" type="ORF">BELL_0031g00200</name>
</gene>
<dbReference type="Pfam" id="PF00651">
    <property type="entry name" value="BTB"/>
    <property type="match status" value="1"/>
</dbReference>
<proteinExistence type="predicted"/>
<evidence type="ECO:0000313" key="2">
    <source>
        <dbReference type="EMBL" id="TGO79485.1"/>
    </source>
</evidence>
<organism evidence="2 3">
    <name type="scientific">Botrytis elliptica</name>
    <dbReference type="NCBI Taxonomy" id="278938"/>
    <lineage>
        <taxon>Eukaryota</taxon>
        <taxon>Fungi</taxon>
        <taxon>Dikarya</taxon>
        <taxon>Ascomycota</taxon>
        <taxon>Pezizomycotina</taxon>
        <taxon>Leotiomycetes</taxon>
        <taxon>Helotiales</taxon>
        <taxon>Sclerotiniaceae</taxon>
        <taxon>Botrytis</taxon>
    </lineage>
</organism>
<sequence>MIAAAALNILSLCKQKTSEKEDQSTIGGIREVDHAEMCAYYAKVLSERSTEGQQFIDSEMVDIHVGKDEGSGHFQLHKSILCEKVPYFEKMFNGNFEEGTTNSATLPEDDPKAFNILVSWIYSDQVFPVGLRENQEKWCVGKLYLLADKLCLPDLMDRILDEFTFNMERDNWLPVIIMDIPLSVESLYKCCPRENCGMFRLLVSLMCFLLLETYKAHYLKKWPTEEIDSFLTCHDDLRHAVFKMMRTKREQTTFKEQFLKPGCRVHEHGEDQPCSQLYRRANKQTEQG</sequence>
<dbReference type="PROSITE" id="PS50097">
    <property type="entry name" value="BTB"/>
    <property type="match status" value="1"/>
</dbReference>
<keyword evidence="3" id="KW-1185">Reference proteome</keyword>
<dbReference type="EMBL" id="PQXM01000031">
    <property type="protein sequence ID" value="TGO79485.1"/>
    <property type="molecule type" value="Genomic_DNA"/>
</dbReference>
<accession>A0A4Z1K0S1</accession>
<feature type="domain" description="BTB" evidence="1">
    <location>
        <begin position="61"/>
        <end position="126"/>
    </location>
</feature>
<name>A0A4Z1K0S1_9HELO</name>
<dbReference type="PANTHER" id="PTHR47843">
    <property type="entry name" value="BTB DOMAIN-CONTAINING PROTEIN-RELATED"/>
    <property type="match status" value="1"/>
</dbReference>
<dbReference type="PANTHER" id="PTHR47843:SF2">
    <property type="entry name" value="BTB DOMAIN-CONTAINING PROTEIN"/>
    <property type="match status" value="1"/>
</dbReference>